<organism evidence="3 4">
    <name type="scientific">Falsiroseomonas frigidaquae</name>
    <dbReference type="NCBI Taxonomy" id="487318"/>
    <lineage>
        <taxon>Bacteria</taxon>
        <taxon>Pseudomonadati</taxon>
        <taxon>Pseudomonadota</taxon>
        <taxon>Alphaproteobacteria</taxon>
        <taxon>Acetobacterales</taxon>
        <taxon>Roseomonadaceae</taxon>
        <taxon>Falsiroseomonas</taxon>
    </lineage>
</organism>
<comment type="caution">
    <text evidence="3">The sequence shown here is derived from an EMBL/GenBank/DDBJ whole genome shotgun (WGS) entry which is preliminary data.</text>
</comment>
<dbReference type="PANTHER" id="PTHR45947">
    <property type="entry name" value="SULFOQUINOVOSYL TRANSFERASE SQD2"/>
    <property type="match status" value="1"/>
</dbReference>
<dbReference type="PANTHER" id="PTHR45947:SF14">
    <property type="entry name" value="SLL1723 PROTEIN"/>
    <property type="match status" value="1"/>
</dbReference>
<dbReference type="Proteomes" id="UP000765160">
    <property type="component" value="Unassembled WGS sequence"/>
</dbReference>
<proteinExistence type="predicted"/>
<evidence type="ECO:0000313" key="4">
    <source>
        <dbReference type="Proteomes" id="UP000765160"/>
    </source>
</evidence>
<evidence type="ECO:0000256" key="1">
    <source>
        <dbReference type="SAM" id="MobiDB-lite"/>
    </source>
</evidence>
<dbReference type="CDD" id="cd03801">
    <property type="entry name" value="GT4_PimA-like"/>
    <property type="match status" value="1"/>
</dbReference>
<dbReference type="InterPro" id="IPR050194">
    <property type="entry name" value="Glycosyltransferase_grp1"/>
</dbReference>
<reference evidence="3 4" key="1">
    <citation type="submission" date="2020-03" db="EMBL/GenBank/DDBJ databases">
        <title>Roseomonas selenitidurans sp. nov. isolated from soil.</title>
        <authorList>
            <person name="Liu H."/>
        </authorList>
    </citation>
    <scope>NUCLEOTIDE SEQUENCE [LARGE SCALE GENOMIC DNA]</scope>
    <source>
        <strain evidence="3 4">JCM 15073</strain>
    </source>
</reference>
<name>A0ABX1EUB7_9PROT</name>
<keyword evidence="4" id="KW-1185">Reference proteome</keyword>
<dbReference type="Gene3D" id="3.40.50.2000">
    <property type="entry name" value="Glycogen Phosphorylase B"/>
    <property type="match status" value="2"/>
</dbReference>
<feature type="domain" description="Glycosyltransferase subfamily 4-like N-terminal" evidence="2">
    <location>
        <begin position="44"/>
        <end position="210"/>
    </location>
</feature>
<feature type="region of interest" description="Disordered" evidence="1">
    <location>
        <begin position="1"/>
        <end position="26"/>
    </location>
</feature>
<evidence type="ECO:0000259" key="2">
    <source>
        <dbReference type="Pfam" id="PF13439"/>
    </source>
</evidence>
<dbReference type="EMBL" id="JAAVTX010000002">
    <property type="protein sequence ID" value="NKE44143.1"/>
    <property type="molecule type" value="Genomic_DNA"/>
</dbReference>
<accession>A0ABX1EUB7</accession>
<dbReference type="SUPFAM" id="SSF53756">
    <property type="entry name" value="UDP-Glycosyltransferase/glycogen phosphorylase"/>
    <property type="match status" value="1"/>
</dbReference>
<dbReference type="InterPro" id="IPR028098">
    <property type="entry name" value="Glyco_trans_4-like_N"/>
</dbReference>
<protein>
    <submittedName>
        <fullName evidence="3">Glycosyltransferase</fullName>
    </submittedName>
</protein>
<dbReference type="Pfam" id="PF13692">
    <property type="entry name" value="Glyco_trans_1_4"/>
    <property type="match status" value="1"/>
</dbReference>
<sequence>MSAQVLDFPPRAARRPEPSSGPPRPLDIRHVAVADGLGHPSGANGVHNVARALVREQREAGDAASLVLLARGEVALDAAPDCPTRVLQLGWPVLRGRNLRVASATLDALLAGAGRRTLCHIHGGREPMLPGLGRSLRRRGVPYAITVHGRFSHVYDPEGRTLKRSTALYLRLLERSLLEGARFVQALSAEEAAILHRIAPYARIEVIGNGAYSTRLGATPAAPLPRSRSESFPHFGYCGRYAIEHKGLDLLLEGFALHCRAGGAGRLTMMGSGPARAELEALAAALGIAGRVRVLGPQFGAARDSLLRDCDFFVMASRYEGLPLAGIEAALLGLPLIVTAGSGLRAAVTAQGAGVPIERHTAESVAAALHHAAALTPAAWQAQAAAAHAMVLKEGDWSGIAARLRAAYLE</sequence>
<evidence type="ECO:0000313" key="3">
    <source>
        <dbReference type="EMBL" id="NKE44143.1"/>
    </source>
</evidence>
<dbReference type="RefSeq" id="WP_168047866.1">
    <property type="nucleotide sequence ID" value="NZ_JAATJR010000002.1"/>
</dbReference>
<dbReference type="Pfam" id="PF13439">
    <property type="entry name" value="Glyco_transf_4"/>
    <property type="match status" value="1"/>
</dbReference>
<gene>
    <name evidence="3" type="ORF">HB662_05105</name>
</gene>